<keyword evidence="2" id="KW-1185">Reference proteome</keyword>
<accession>A0ABD3KY29</accession>
<dbReference type="EMBL" id="JBJKBG010000003">
    <property type="protein sequence ID" value="KAL3744333.1"/>
    <property type="molecule type" value="Genomic_DNA"/>
</dbReference>
<proteinExistence type="predicted"/>
<dbReference type="AlphaFoldDB" id="A0ABD3KY29"/>
<protein>
    <submittedName>
        <fullName evidence="1">Uncharacterized protein</fullName>
    </submittedName>
</protein>
<evidence type="ECO:0000313" key="1">
    <source>
        <dbReference type="EMBL" id="KAL3744333.1"/>
    </source>
</evidence>
<sequence length="153" mass="15983">MAAAAASGWTSANALAVGLCLVSLAWTGFSHRLDLLPPSALATQRLSGVQNCFRATKTLRNCGTALSRALLPLLPKAHLQGGVLEPEEPFLSATLAPESVLGVVLDILSKAKSASAACCRSINRIIKKCGPYGLLERHVAFQVVSATCKGYGH</sequence>
<dbReference type="Proteomes" id="UP001634007">
    <property type="component" value="Unassembled WGS sequence"/>
</dbReference>
<gene>
    <name evidence="1" type="ORF">ACJRO7_013575</name>
</gene>
<reference evidence="1 2" key="1">
    <citation type="submission" date="2024-11" db="EMBL/GenBank/DDBJ databases">
        <title>Chromosome-level genome assembly of Eucalyptus globulus Labill. provides insights into its genome evolution.</title>
        <authorList>
            <person name="Li X."/>
        </authorList>
    </citation>
    <scope>NUCLEOTIDE SEQUENCE [LARGE SCALE GENOMIC DNA]</scope>
    <source>
        <strain evidence="1">CL2024</strain>
        <tissue evidence="1">Fresh tender leaves</tissue>
    </source>
</reference>
<name>A0ABD3KY29_EUCGL</name>
<evidence type="ECO:0000313" key="2">
    <source>
        <dbReference type="Proteomes" id="UP001634007"/>
    </source>
</evidence>
<organism evidence="1 2">
    <name type="scientific">Eucalyptus globulus</name>
    <name type="common">Tasmanian blue gum</name>
    <dbReference type="NCBI Taxonomy" id="34317"/>
    <lineage>
        <taxon>Eukaryota</taxon>
        <taxon>Viridiplantae</taxon>
        <taxon>Streptophyta</taxon>
        <taxon>Embryophyta</taxon>
        <taxon>Tracheophyta</taxon>
        <taxon>Spermatophyta</taxon>
        <taxon>Magnoliopsida</taxon>
        <taxon>eudicotyledons</taxon>
        <taxon>Gunneridae</taxon>
        <taxon>Pentapetalae</taxon>
        <taxon>rosids</taxon>
        <taxon>malvids</taxon>
        <taxon>Myrtales</taxon>
        <taxon>Myrtaceae</taxon>
        <taxon>Myrtoideae</taxon>
        <taxon>Eucalypteae</taxon>
        <taxon>Eucalyptus</taxon>
    </lineage>
</organism>
<comment type="caution">
    <text evidence="1">The sequence shown here is derived from an EMBL/GenBank/DDBJ whole genome shotgun (WGS) entry which is preliminary data.</text>
</comment>